<dbReference type="Proteomes" id="UP000249008">
    <property type="component" value="Chromosome 1"/>
</dbReference>
<proteinExistence type="predicted"/>
<evidence type="ECO:0000313" key="2">
    <source>
        <dbReference type="EMBL" id="SQJ05659.1"/>
    </source>
</evidence>
<dbReference type="RefSeq" id="WP_005982077.1">
    <property type="nucleotide sequence ID" value="NZ_CABKNW010000005.1"/>
</dbReference>
<dbReference type="Pfam" id="PF18735">
    <property type="entry name" value="HEPN_RiboL-PSP"/>
    <property type="match status" value="1"/>
</dbReference>
<dbReference type="KEGG" id="ful:C4N20_00345"/>
<dbReference type="AlphaFoldDB" id="A0AAX2JB97"/>
<protein>
    <recommendedName>
        <fullName evidence="1">RiboL-PSP-HEPN domain-containing protein</fullName>
    </recommendedName>
</protein>
<gene>
    <name evidence="2" type="ORF">NCTC12112_01938</name>
</gene>
<reference evidence="2 3" key="1">
    <citation type="submission" date="2018-06" db="EMBL/GenBank/DDBJ databases">
        <authorList>
            <consortium name="Pathogen Informatics"/>
            <person name="Doyle S."/>
        </authorList>
    </citation>
    <scope>NUCLEOTIDE SEQUENCE [LARGE SCALE GENOMIC DNA]</scope>
    <source>
        <strain evidence="2 3">NCTC12112</strain>
    </source>
</reference>
<organism evidence="2 3">
    <name type="scientific">Fusobacterium ulcerans</name>
    <dbReference type="NCBI Taxonomy" id="861"/>
    <lineage>
        <taxon>Bacteria</taxon>
        <taxon>Fusobacteriati</taxon>
        <taxon>Fusobacteriota</taxon>
        <taxon>Fusobacteriia</taxon>
        <taxon>Fusobacteriales</taxon>
        <taxon>Fusobacteriaceae</taxon>
        <taxon>Fusobacterium</taxon>
    </lineage>
</organism>
<evidence type="ECO:0000313" key="3">
    <source>
        <dbReference type="Proteomes" id="UP000249008"/>
    </source>
</evidence>
<dbReference type="InterPro" id="IPR041519">
    <property type="entry name" value="HEPN_RiboL-PSP"/>
</dbReference>
<name>A0AAX2JB97_9FUSO</name>
<dbReference type="GeneID" id="78453239"/>
<feature type="domain" description="RiboL-PSP-HEPN" evidence="1">
    <location>
        <begin position="14"/>
        <end position="204"/>
    </location>
</feature>
<dbReference type="EMBL" id="LS483487">
    <property type="protein sequence ID" value="SQJ05659.1"/>
    <property type="molecule type" value="Genomic_DNA"/>
</dbReference>
<sequence length="220" mass="26333">MNKDMLLSQIQISLQNRKKELLDFFIFIKTQQSETIEETINKSYILLLYAHWEGFIKETSIKYFSFICSQKRQVKDLTNNFYLIYFKDILKNYQISRAISIEKEILTKTLDKNKKFKIEIDKEHFQKYVLGIEDNLKFNNYKNICEILDYVLEDLTGKFNIILEKLVHNRNSIAHTGIKADENTYTDIADIEDMKNAIIKEMDNFYLFVESNIKNDRYLI</sequence>
<accession>A0AAX2JB97</accession>
<evidence type="ECO:0000259" key="1">
    <source>
        <dbReference type="Pfam" id="PF18735"/>
    </source>
</evidence>